<sequence>MCRHAGCGVLIAAPGRCDKHKKQMQVMDAAARGTAHERGYTSAWVKARAGYLAKHPLCQHCMNEGRVVAASVVDHIINHKLKAAMDSGDAAAIAKAKALFWDSDGNWQPLCKTHHDIKTATEDGAFGRRVEPKP</sequence>
<dbReference type="EMBL" id="MAQB02000001">
    <property type="protein sequence ID" value="OFJ50229.1"/>
    <property type="molecule type" value="Genomic_DNA"/>
</dbReference>
<evidence type="ECO:0008006" key="3">
    <source>
        <dbReference type="Google" id="ProtNLM"/>
    </source>
</evidence>
<dbReference type="InterPro" id="IPR003615">
    <property type="entry name" value="HNH_nuc"/>
</dbReference>
<name>A0A1E8PX38_9BURK</name>
<reference evidence="1 2" key="1">
    <citation type="submission" date="2016-10" db="EMBL/GenBank/DDBJ databases">
        <title>Updated version of Genome Assembly of Janthinobacterium lividum ERGS5:01.</title>
        <authorList>
            <person name="Kumar R."/>
            <person name="Acharya V."/>
            <person name="Singh D."/>
        </authorList>
    </citation>
    <scope>NUCLEOTIDE SEQUENCE [LARGE SCALE GENOMIC DNA]</scope>
    <source>
        <strain evidence="1 2">ERGS5:01</strain>
    </source>
</reference>
<dbReference type="CDD" id="cd00085">
    <property type="entry name" value="HNHc"/>
    <property type="match status" value="1"/>
</dbReference>
<evidence type="ECO:0000313" key="1">
    <source>
        <dbReference type="EMBL" id="OFJ50229.1"/>
    </source>
</evidence>
<dbReference type="Proteomes" id="UP000092634">
    <property type="component" value="Unassembled WGS sequence"/>
</dbReference>
<comment type="caution">
    <text evidence="1">The sequence shown here is derived from an EMBL/GenBank/DDBJ whole genome shotgun (WGS) entry which is preliminary data.</text>
</comment>
<protein>
    <recommendedName>
        <fullName evidence="3">HNH endonuclease</fullName>
    </recommendedName>
</protein>
<proteinExistence type="predicted"/>
<organism evidence="1 2">
    <name type="scientific">Janthinobacterium lividum</name>
    <dbReference type="NCBI Taxonomy" id="29581"/>
    <lineage>
        <taxon>Bacteria</taxon>
        <taxon>Pseudomonadati</taxon>
        <taxon>Pseudomonadota</taxon>
        <taxon>Betaproteobacteria</taxon>
        <taxon>Burkholderiales</taxon>
        <taxon>Oxalobacteraceae</taxon>
        <taxon>Janthinobacterium</taxon>
    </lineage>
</organism>
<gene>
    <name evidence="1" type="ORF">BA896_012655</name>
</gene>
<evidence type="ECO:0000313" key="2">
    <source>
        <dbReference type="Proteomes" id="UP000092634"/>
    </source>
</evidence>
<accession>A0A1E8PX38</accession>
<dbReference type="AlphaFoldDB" id="A0A1E8PX38"/>